<accession>A0A1H6L817</accession>
<evidence type="ECO:0000313" key="1">
    <source>
        <dbReference type="EMBL" id="SEH80583.1"/>
    </source>
</evidence>
<protein>
    <submittedName>
        <fullName evidence="1">Uncharacterized protein</fullName>
    </submittedName>
</protein>
<sequence>MYSVLILLLWFFYYFTCDEILYSSNQRFSIPRSYYIRL</sequence>
<dbReference type="EMBL" id="CDSC02000225">
    <property type="protein sequence ID" value="SEH80583.1"/>
    <property type="molecule type" value="Genomic_DNA"/>
</dbReference>
<name>A0A1H6L817_9GAMM</name>
<dbReference type="Proteomes" id="UP000198988">
    <property type="component" value="Unassembled WGS sequence"/>
</dbReference>
<evidence type="ECO:0000313" key="2">
    <source>
        <dbReference type="Proteomes" id="UP000198988"/>
    </source>
</evidence>
<organism evidence="1 2">
    <name type="scientific">Bathymodiolus azoricus thioautotrophic gill symbiont</name>
    <dbReference type="NCBI Taxonomy" id="235205"/>
    <lineage>
        <taxon>Bacteria</taxon>
        <taxon>Pseudomonadati</taxon>
        <taxon>Pseudomonadota</taxon>
        <taxon>Gammaproteobacteria</taxon>
        <taxon>sulfur-oxidizing symbionts</taxon>
    </lineage>
</organism>
<dbReference type="AlphaFoldDB" id="A0A1H6L817"/>
<gene>
    <name evidence="1" type="ORF">BAZSYMA_ACONTIG190977_0</name>
</gene>
<proteinExistence type="predicted"/>
<reference evidence="2" key="1">
    <citation type="submission" date="2016-06" db="EMBL/GenBank/DDBJ databases">
        <authorList>
            <person name="Petersen J."/>
            <person name="Sayavedra L."/>
        </authorList>
    </citation>
    <scope>NUCLEOTIDE SEQUENCE [LARGE SCALE GENOMIC DNA]</scope>
    <source>
        <strain evidence="2">BazSymA</strain>
    </source>
</reference>